<evidence type="ECO:0000256" key="2">
    <source>
        <dbReference type="ARBA" id="ARBA00022801"/>
    </source>
</evidence>
<evidence type="ECO:0000259" key="4">
    <source>
        <dbReference type="Pfam" id="PF13622"/>
    </source>
</evidence>
<comment type="similarity">
    <text evidence="1">Belongs to the C/M/P thioester hydrolase family.</text>
</comment>
<dbReference type="CDD" id="cd03444">
    <property type="entry name" value="Thioesterase_II_repeat1"/>
    <property type="match status" value="1"/>
</dbReference>
<dbReference type="Pfam" id="PF02551">
    <property type="entry name" value="Acyl_CoA_thio"/>
    <property type="match status" value="1"/>
</dbReference>
<dbReference type="OrthoDB" id="68328at2759"/>
<dbReference type="GO" id="GO:0006637">
    <property type="term" value="P:acyl-CoA metabolic process"/>
    <property type="evidence" value="ECO:0007669"/>
    <property type="project" value="InterPro"/>
</dbReference>
<dbReference type="FunCoup" id="G8JWJ0">
    <property type="interactions" value="183"/>
</dbReference>
<dbReference type="OMA" id="QVWFRTN"/>
<dbReference type="GeneID" id="11469761"/>
<dbReference type="EMBL" id="CP002503">
    <property type="protein sequence ID" value="AET41205.1"/>
    <property type="molecule type" value="Genomic_DNA"/>
</dbReference>
<evidence type="ECO:0000259" key="3">
    <source>
        <dbReference type="Pfam" id="PF02551"/>
    </source>
</evidence>
<dbReference type="Pfam" id="PF13622">
    <property type="entry name" value="4HBT_3"/>
    <property type="match status" value="1"/>
</dbReference>
<accession>G8JWJ0</accession>
<keyword evidence="2" id="KW-0378">Hydrolase</keyword>
<dbReference type="Gene3D" id="2.40.160.210">
    <property type="entry name" value="Acyl-CoA thioesterase, double hotdog domain"/>
    <property type="match status" value="1"/>
</dbReference>
<dbReference type="RefSeq" id="XP_003648022.1">
    <property type="nucleotide sequence ID" value="XM_003647974.1"/>
</dbReference>
<dbReference type="Proteomes" id="UP000006790">
    <property type="component" value="Chromosome 7"/>
</dbReference>
<dbReference type="GO" id="GO:0052816">
    <property type="term" value="F:long-chain fatty acyl-CoA hydrolase activity"/>
    <property type="evidence" value="ECO:0007669"/>
    <property type="project" value="EnsemblFungi"/>
</dbReference>
<dbReference type="CDD" id="cd03445">
    <property type="entry name" value="Thioesterase_II_repeat2"/>
    <property type="match status" value="1"/>
</dbReference>
<dbReference type="InterPro" id="IPR025652">
    <property type="entry name" value="TesB_C"/>
</dbReference>
<dbReference type="GO" id="GO:0008474">
    <property type="term" value="F:palmitoyl-(protein) hydrolase activity"/>
    <property type="evidence" value="ECO:0007669"/>
    <property type="project" value="EnsemblFungi"/>
</dbReference>
<organism evidence="5 6">
    <name type="scientific">Eremothecium cymbalariae (strain CBS 270.75 / DBVPG 7215 / KCTC 17166 / NRRL Y-17582)</name>
    <name type="common">Yeast</name>
    <dbReference type="NCBI Taxonomy" id="931890"/>
    <lineage>
        <taxon>Eukaryota</taxon>
        <taxon>Fungi</taxon>
        <taxon>Dikarya</taxon>
        <taxon>Ascomycota</taxon>
        <taxon>Saccharomycotina</taxon>
        <taxon>Saccharomycetes</taxon>
        <taxon>Saccharomycetales</taxon>
        <taxon>Saccharomycetaceae</taxon>
        <taxon>Eremothecium</taxon>
    </lineage>
</organism>
<protein>
    <recommendedName>
        <fullName evidence="7">Acyl-CoA thioesterase II</fullName>
    </recommendedName>
</protein>
<dbReference type="STRING" id="931890.G8JWJ0"/>
<evidence type="ECO:0008006" key="7">
    <source>
        <dbReference type="Google" id="ProtNLM"/>
    </source>
</evidence>
<name>G8JWJ0_ERECY</name>
<dbReference type="GO" id="GO:0005782">
    <property type="term" value="C:peroxisomal matrix"/>
    <property type="evidence" value="ECO:0007669"/>
    <property type="project" value="TreeGrafter"/>
</dbReference>
<dbReference type="InterPro" id="IPR029069">
    <property type="entry name" value="HotDog_dom_sf"/>
</dbReference>
<dbReference type="InterPro" id="IPR049449">
    <property type="entry name" value="TesB_ACOT8-like_N"/>
</dbReference>
<dbReference type="InParanoid" id="G8JWJ0"/>
<dbReference type="PANTHER" id="PTHR11066:SF34">
    <property type="entry name" value="ACYL-COENZYME A THIOESTERASE 8"/>
    <property type="match status" value="1"/>
</dbReference>
<feature type="domain" description="Acyl-CoA thioesterase-like N-terminal HotDog" evidence="4">
    <location>
        <begin position="38"/>
        <end position="115"/>
    </location>
</feature>
<proteinExistence type="inferred from homology"/>
<dbReference type="PANTHER" id="PTHR11066">
    <property type="entry name" value="ACYL-COA THIOESTERASE"/>
    <property type="match status" value="1"/>
</dbReference>
<dbReference type="SUPFAM" id="SSF54637">
    <property type="entry name" value="Thioesterase/thiol ester dehydrase-isomerase"/>
    <property type="match status" value="2"/>
</dbReference>
<evidence type="ECO:0000313" key="5">
    <source>
        <dbReference type="EMBL" id="AET41205.1"/>
    </source>
</evidence>
<dbReference type="AlphaFoldDB" id="G8JWJ0"/>
<dbReference type="InterPro" id="IPR042171">
    <property type="entry name" value="Acyl-CoA_hotdog"/>
</dbReference>
<sequence>MGIFRKPPAGSLEAILDLNQLAVNKFITANRPVAPAASNVTFGGTMVGQSLLASFYTMSEDFVPASMHCSFLMGGDPTIPIIYNVEPLREGRNFTHKQVKAFQDDKLIFISNWVFSRQRELGPPNLQNVGRIAVPDKDKFDVGSTLLRKYLDDPNNGESKESKEAQGTIATALDKGPAKYWLPKDFFSGERKHEELNYFIKLRNSITNNESLRRPAGEKLTFLNDHRANYLAISYYSDAYFLLSLPYFYGLPLFNCKISVSMDHSIYFHQSPSMSNEMYLRITNEESNDGLHVMKSEWYDSVTKEKKITALQGALVVYNMDDEKPDAKL</sequence>
<gene>
    <name evidence="5" type="ordered locus">Ecym_7379</name>
</gene>
<evidence type="ECO:0000256" key="1">
    <source>
        <dbReference type="ARBA" id="ARBA00006538"/>
    </source>
</evidence>
<reference evidence="6" key="1">
    <citation type="journal article" date="2012" name="G3 (Bethesda)">
        <title>Pichia sorbitophila, an interspecies yeast hybrid reveals early steps of genome resolution following polyploidization.</title>
        <authorList>
            <person name="Leh Louis V."/>
            <person name="Despons L."/>
            <person name="Friedrich A."/>
            <person name="Martin T."/>
            <person name="Durrens P."/>
            <person name="Casaregola S."/>
            <person name="Neuveglise C."/>
            <person name="Fairhead C."/>
            <person name="Marck C."/>
            <person name="Cruz J.A."/>
            <person name="Straub M.L."/>
            <person name="Kugler V."/>
            <person name="Sacerdot C."/>
            <person name="Uzunov Z."/>
            <person name="Thierry A."/>
            <person name="Weiss S."/>
            <person name="Bleykasten C."/>
            <person name="De Montigny J."/>
            <person name="Jacques N."/>
            <person name="Jung P."/>
            <person name="Lemaire M."/>
            <person name="Mallet S."/>
            <person name="Morel G."/>
            <person name="Richard G.F."/>
            <person name="Sarkar A."/>
            <person name="Savel G."/>
            <person name="Schacherer J."/>
            <person name="Seret M.L."/>
            <person name="Talla E."/>
            <person name="Samson G."/>
            <person name="Jubin C."/>
            <person name="Poulain J."/>
            <person name="Vacherie B."/>
            <person name="Barbe V."/>
            <person name="Pelletier E."/>
            <person name="Sherman D.J."/>
            <person name="Westhof E."/>
            <person name="Weissenbach J."/>
            <person name="Baret P.V."/>
            <person name="Wincker P."/>
            <person name="Gaillardin C."/>
            <person name="Dujon B."/>
            <person name="Souciet J.L."/>
        </authorList>
    </citation>
    <scope>NUCLEOTIDE SEQUENCE [LARGE SCALE GENOMIC DNA]</scope>
    <source>
        <strain evidence="6">CBS 270.75 / DBVPG 7215 / KCTC 17166 / NRRL Y-17582</strain>
    </source>
</reference>
<dbReference type="InterPro" id="IPR003703">
    <property type="entry name" value="Acyl_CoA_thio"/>
</dbReference>
<dbReference type="GO" id="GO:0006635">
    <property type="term" value="P:fatty acid beta-oxidation"/>
    <property type="evidence" value="ECO:0007669"/>
    <property type="project" value="EnsemblFungi"/>
</dbReference>
<dbReference type="KEGG" id="erc:Ecym_7379"/>
<evidence type="ECO:0000313" key="6">
    <source>
        <dbReference type="Proteomes" id="UP000006790"/>
    </source>
</evidence>
<feature type="domain" description="Acyl-CoA thioesterase 2 C-terminal" evidence="3">
    <location>
        <begin position="222"/>
        <end position="309"/>
    </location>
</feature>
<dbReference type="eggNOG" id="KOG3016">
    <property type="taxonomic scope" value="Eukaryota"/>
</dbReference>
<dbReference type="HOGENOM" id="CLU_032690_2_0_1"/>
<keyword evidence="6" id="KW-1185">Reference proteome</keyword>